<dbReference type="PANTHER" id="PTHR33540">
    <property type="entry name" value="TRNA THREONYLCARBAMOYLADENOSINE BIOSYNTHESIS PROTEIN TSAE"/>
    <property type="match status" value="1"/>
</dbReference>
<evidence type="ECO:0000256" key="2">
    <source>
        <dbReference type="ARBA" id="ARBA00007599"/>
    </source>
</evidence>
<dbReference type="EMBL" id="DXET01000012">
    <property type="protein sequence ID" value="HIX80427.1"/>
    <property type="molecule type" value="Genomic_DNA"/>
</dbReference>
<sequence length="149" mass="16802">MEKTIFVENLEATLSLGKKLGELLQPGMLITLDGDLGAGKTTFTKGIGQGLQIKRVINSPTFTILKQYRGRLQLSHFDAYRLEGQDNDLGFEEIFDSDDVCVVEWPEFISDILPEKRLEIQINKIDENARKFVLKAIGKEYVQLLEALG</sequence>
<dbReference type="Proteomes" id="UP000886724">
    <property type="component" value="Unassembled WGS sequence"/>
</dbReference>
<dbReference type="AlphaFoldDB" id="A0A9D2BM17"/>
<dbReference type="NCBIfam" id="TIGR00150">
    <property type="entry name" value="T6A_YjeE"/>
    <property type="match status" value="1"/>
</dbReference>
<accession>A0A9D2BM17</accession>
<dbReference type="Gene3D" id="3.40.50.300">
    <property type="entry name" value="P-loop containing nucleotide triphosphate hydrolases"/>
    <property type="match status" value="1"/>
</dbReference>
<keyword evidence="5" id="KW-0819">tRNA processing</keyword>
<dbReference type="SUPFAM" id="SSF52540">
    <property type="entry name" value="P-loop containing nucleoside triphosphate hydrolases"/>
    <property type="match status" value="1"/>
</dbReference>
<reference evidence="11" key="2">
    <citation type="submission" date="2021-04" db="EMBL/GenBank/DDBJ databases">
        <authorList>
            <person name="Gilroy R."/>
        </authorList>
    </citation>
    <scope>NUCLEOTIDE SEQUENCE</scope>
    <source>
        <strain evidence="11">ChiGjej1B1-14440</strain>
    </source>
</reference>
<dbReference type="GO" id="GO:0002949">
    <property type="term" value="P:tRNA threonylcarbamoyladenosine modification"/>
    <property type="evidence" value="ECO:0007669"/>
    <property type="project" value="InterPro"/>
</dbReference>
<reference evidence="11" key="1">
    <citation type="journal article" date="2021" name="PeerJ">
        <title>Extensive microbial diversity within the chicken gut microbiome revealed by metagenomics and culture.</title>
        <authorList>
            <person name="Gilroy R."/>
            <person name="Ravi A."/>
            <person name="Getino M."/>
            <person name="Pursley I."/>
            <person name="Horton D.L."/>
            <person name="Alikhan N.F."/>
            <person name="Baker D."/>
            <person name="Gharbi K."/>
            <person name="Hall N."/>
            <person name="Watson M."/>
            <person name="Adriaenssens E.M."/>
            <person name="Foster-Nyarko E."/>
            <person name="Jarju S."/>
            <person name="Secka A."/>
            <person name="Antonio M."/>
            <person name="Oren A."/>
            <person name="Chaudhuri R.R."/>
            <person name="La Ragione R."/>
            <person name="Hildebrand F."/>
            <person name="Pallen M.J."/>
        </authorList>
    </citation>
    <scope>NUCLEOTIDE SEQUENCE</scope>
    <source>
        <strain evidence="11">ChiGjej1B1-14440</strain>
    </source>
</reference>
<dbReference type="PANTHER" id="PTHR33540:SF2">
    <property type="entry name" value="TRNA THREONYLCARBAMOYLADENOSINE BIOSYNTHESIS PROTEIN TSAE"/>
    <property type="match status" value="1"/>
</dbReference>
<protein>
    <recommendedName>
        <fullName evidence="3">tRNA threonylcarbamoyladenosine biosynthesis protein TsaE</fullName>
    </recommendedName>
    <alternativeName>
        <fullName evidence="10">t(6)A37 threonylcarbamoyladenosine biosynthesis protein TsaE</fullName>
    </alternativeName>
</protein>
<dbReference type="GO" id="GO:0005737">
    <property type="term" value="C:cytoplasm"/>
    <property type="evidence" value="ECO:0007669"/>
    <property type="project" value="UniProtKB-SubCell"/>
</dbReference>
<evidence type="ECO:0000256" key="1">
    <source>
        <dbReference type="ARBA" id="ARBA00004496"/>
    </source>
</evidence>
<evidence type="ECO:0000256" key="8">
    <source>
        <dbReference type="ARBA" id="ARBA00022840"/>
    </source>
</evidence>
<dbReference type="GO" id="GO:0005524">
    <property type="term" value="F:ATP binding"/>
    <property type="evidence" value="ECO:0007669"/>
    <property type="project" value="UniProtKB-KW"/>
</dbReference>
<evidence type="ECO:0000256" key="3">
    <source>
        <dbReference type="ARBA" id="ARBA00019010"/>
    </source>
</evidence>
<name>A0A9D2BM17_9FIRM</name>
<comment type="subcellular location">
    <subcellularLocation>
        <location evidence="1">Cytoplasm</location>
    </subcellularLocation>
</comment>
<keyword evidence="9" id="KW-0460">Magnesium</keyword>
<gene>
    <name evidence="11" type="primary">tsaE</name>
    <name evidence="11" type="ORF">H9980_00420</name>
</gene>
<dbReference type="Pfam" id="PF02367">
    <property type="entry name" value="TsaE"/>
    <property type="match status" value="1"/>
</dbReference>
<evidence type="ECO:0000256" key="9">
    <source>
        <dbReference type="ARBA" id="ARBA00022842"/>
    </source>
</evidence>
<evidence type="ECO:0000256" key="10">
    <source>
        <dbReference type="ARBA" id="ARBA00032441"/>
    </source>
</evidence>
<dbReference type="InterPro" id="IPR027417">
    <property type="entry name" value="P-loop_NTPase"/>
</dbReference>
<evidence type="ECO:0000313" key="12">
    <source>
        <dbReference type="Proteomes" id="UP000886724"/>
    </source>
</evidence>
<evidence type="ECO:0000313" key="11">
    <source>
        <dbReference type="EMBL" id="HIX80427.1"/>
    </source>
</evidence>
<proteinExistence type="inferred from homology"/>
<comment type="caution">
    <text evidence="11">The sequence shown here is derived from an EMBL/GenBank/DDBJ whole genome shotgun (WGS) entry which is preliminary data.</text>
</comment>
<evidence type="ECO:0000256" key="5">
    <source>
        <dbReference type="ARBA" id="ARBA00022694"/>
    </source>
</evidence>
<evidence type="ECO:0000256" key="7">
    <source>
        <dbReference type="ARBA" id="ARBA00022741"/>
    </source>
</evidence>
<dbReference type="GO" id="GO:0046872">
    <property type="term" value="F:metal ion binding"/>
    <property type="evidence" value="ECO:0007669"/>
    <property type="project" value="UniProtKB-KW"/>
</dbReference>
<keyword evidence="6" id="KW-0479">Metal-binding</keyword>
<keyword evidence="8" id="KW-0067">ATP-binding</keyword>
<evidence type="ECO:0000256" key="4">
    <source>
        <dbReference type="ARBA" id="ARBA00022490"/>
    </source>
</evidence>
<organism evidence="11 12">
    <name type="scientific">Candidatus Erysipelatoclostridium merdavium</name>
    <dbReference type="NCBI Taxonomy" id="2838566"/>
    <lineage>
        <taxon>Bacteria</taxon>
        <taxon>Bacillati</taxon>
        <taxon>Bacillota</taxon>
        <taxon>Erysipelotrichia</taxon>
        <taxon>Erysipelotrichales</taxon>
        <taxon>Erysipelotrichales incertae sedis</taxon>
    </lineage>
</organism>
<keyword evidence="7" id="KW-0547">Nucleotide-binding</keyword>
<keyword evidence="4" id="KW-0963">Cytoplasm</keyword>
<comment type="similarity">
    <text evidence="2">Belongs to the TsaE family.</text>
</comment>
<dbReference type="InterPro" id="IPR003442">
    <property type="entry name" value="T6A_TsaE"/>
</dbReference>
<evidence type="ECO:0000256" key="6">
    <source>
        <dbReference type="ARBA" id="ARBA00022723"/>
    </source>
</evidence>